<organism evidence="1 2">
    <name type="scientific">Strongylus vulgaris</name>
    <name type="common">Blood worm</name>
    <dbReference type="NCBI Taxonomy" id="40348"/>
    <lineage>
        <taxon>Eukaryota</taxon>
        <taxon>Metazoa</taxon>
        <taxon>Ecdysozoa</taxon>
        <taxon>Nematoda</taxon>
        <taxon>Chromadorea</taxon>
        <taxon>Rhabditida</taxon>
        <taxon>Rhabditina</taxon>
        <taxon>Rhabditomorpha</taxon>
        <taxon>Strongyloidea</taxon>
        <taxon>Strongylidae</taxon>
        <taxon>Strongylus</taxon>
    </lineage>
</organism>
<dbReference type="Proteomes" id="UP000270094">
    <property type="component" value="Unassembled WGS sequence"/>
</dbReference>
<name>A0A3P7IZL1_STRVU</name>
<evidence type="ECO:0000313" key="1">
    <source>
        <dbReference type="EMBL" id="VDM76016.1"/>
    </source>
</evidence>
<dbReference type="EMBL" id="UYYB01096201">
    <property type="protein sequence ID" value="VDM76016.1"/>
    <property type="molecule type" value="Genomic_DNA"/>
</dbReference>
<gene>
    <name evidence="1" type="ORF">SVUK_LOCUS11014</name>
</gene>
<keyword evidence="2" id="KW-1185">Reference proteome</keyword>
<dbReference type="AlphaFoldDB" id="A0A3P7IZL1"/>
<reference evidence="1 2" key="1">
    <citation type="submission" date="2018-11" db="EMBL/GenBank/DDBJ databases">
        <authorList>
            <consortium name="Pathogen Informatics"/>
        </authorList>
    </citation>
    <scope>NUCLEOTIDE SEQUENCE [LARGE SCALE GENOMIC DNA]</scope>
</reference>
<accession>A0A3P7IZL1</accession>
<evidence type="ECO:0000313" key="2">
    <source>
        <dbReference type="Proteomes" id="UP000270094"/>
    </source>
</evidence>
<protein>
    <submittedName>
        <fullName evidence="1">Uncharacterized protein</fullName>
    </submittedName>
</protein>
<sequence>MTVRLTFAGHAYAFNVATNGVATTVVAAQLPLRRVHVALHEPLVGPAIADYITCRQDTGIWADGKRVE</sequence>
<proteinExistence type="predicted"/>